<dbReference type="InterPro" id="IPR006179">
    <property type="entry name" value="5_nucleotidase/apyrase"/>
</dbReference>
<dbReference type="Pfam" id="PF00149">
    <property type="entry name" value="Metallophos"/>
    <property type="match status" value="1"/>
</dbReference>
<dbReference type="GO" id="GO:0009166">
    <property type="term" value="P:nucleotide catabolic process"/>
    <property type="evidence" value="ECO:0007669"/>
    <property type="project" value="InterPro"/>
</dbReference>
<dbReference type="PANTHER" id="PTHR11575">
    <property type="entry name" value="5'-NUCLEOTIDASE-RELATED"/>
    <property type="match status" value="1"/>
</dbReference>
<gene>
    <name evidence="5" type="ORF">F1189_18485</name>
</gene>
<dbReference type="InterPro" id="IPR004843">
    <property type="entry name" value="Calcineurin-like_PHP"/>
</dbReference>
<dbReference type="InterPro" id="IPR029052">
    <property type="entry name" value="Metallo-depent_PP-like"/>
</dbReference>
<dbReference type="GO" id="GO:0000166">
    <property type="term" value="F:nucleotide binding"/>
    <property type="evidence" value="ECO:0007669"/>
    <property type="project" value="UniProtKB-KW"/>
</dbReference>
<keyword evidence="2" id="KW-0547">Nucleotide-binding</keyword>
<reference evidence="5 6" key="1">
    <citation type="submission" date="2019-09" db="EMBL/GenBank/DDBJ databases">
        <title>Genome sequence of Rhodovastum atsumiense, a diverse member of the Acetobacteraceae family of non-sulfur purple photosynthetic bacteria.</title>
        <authorList>
            <person name="Meyer T."/>
            <person name="Kyndt J."/>
        </authorList>
    </citation>
    <scope>NUCLEOTIDE SEQUENCE [LARGE SCALE GENOMIC DNA]</scope>
    <source>
        <strain evidence="5 6">DSM 21279</strain>
    </source>
</reference>
<dbReference type="RefSeq" id="WP_150042345.1">
    <property type="nucleotide sequence ID" value="NZ_OW485601.1"/>
</dbReference>
<keyword evidence="2" id="KW-0378">Hydrolase</keyword>
<name>A0A5M6IR07_9PROT</name>
<comment type="caution">
    <text evidence="5">The sequence shown here is derived from an EMBL/GenBank/DDBJ whole genome shotgun (WGS) entry which is preliminary data.</text>
</comment>
<evidence type="ECO:0000259" key="4">
    <source>
        <dbReference type="Pfam" id="PF02872"/>
    </source>
</evidence>
<dbReference type="SUPFAM" id="SSF56300">
    <property type="entry name" value="Metallo-dependent phosphatases"/>
    <property type="match status" value="1"/>
</dbReference>
<proteinExistence type="inferred from homology"/>
<evidence type="ECO:0000256" key="1">
    <source>
        <dbReference type="ARBA" id="ARBA00022729"/>
    </source>
</evidence>
<evidence type="ECO:0000256" key="2">
    <source>
        <dbReference type="RuleBase" id="RU362119"/>
    </source>
</evidence>
<evidence type="ECO:0000313" key="5">
    <source>
        <dbReference type="EMBL" id="KAA5610611.1"/>
    </source>
</evidence>
<dbReference type="GO" id="GO:0016787">
    <property type="term" value="F:hydrolase activity"/>
    <property type="evidence" value="ECO:0007669"/>
    <property type="project" value="UniProtKB-KW"/>
</dbReference>
<dbReference type="SUPFAM" id="SSF55816">
    <property type="entry name" value="5'-nucleotidase (syn. UDP-sugar hydrolase), C-terminal domain"/>
    <property type="match status" value="1"/>
</dbReference>
<dbReference type="PRINTS" id="PR01607">
    <property type="entry name" value="APYRASEFAMLY"/>
</dbReference>
<evidence type="ECO:0000313" key="6">
    <source>
        <dbReference type="Proteomes" id="UP000325255"/>
    </source>
</evidence>
<feature type="chain" id="PRO_5024469606" evidence="2">
    <location>
        <begin position="24"/>
        <end position="512"/>
    </location>
</feature>
<dbReference type="Gene3D" id="3.90.780.10">
    <property type="entry name" value="5'-Nucleotidase, C-terminal domain"/>
    <property type="match status" value="1"/>
</dbReference>
<organism evidence="5 6">
    <name type="scientific">Rhodovastum atsumiense</name>
    <dbReference type="NCBI Taxonomy" id="504468"/>
    <lineage>
        <taxon>Bacteria</taxon>
        <taxon>Pseudomonadati</taxon>
        <taxon>Pseudomonadota</taxon>
        <taxon>Alphaproteobacteria</taxon>
        <taxon>Acetobacterales</taxon>
        <taxon>Acetobacteraceae</taxon>
        <taxon>Rhodovastum</taxon>
    </lineage>
</organism>
<dbReference type="AlphaFoldDB" id="A0A5M6IR07"/>
<dbReference type="Gene3D" id="3.60.21.10">
    <property type="match status" value="1"/>
</dbReference>
<dbReference type="InterPro" id="IPR036907">
    <property type="entry name" value="5'-Nucleotdase_C_sf"/>
</dbReference>
<dbReference type="Proteomes" id="UP000325255">
    <property type="component" value="Unassembled WGS sequence"/>
</dbReference>
<dbReference type="OrthoDB" id="5469761at2"/>
<comment type="similarity">
    <text evidence="2">Belongs to the 5'-nucleotidase family.</text>
</comment>
<sequence length="512" mass="53191">MLPITRRRATAGLATILSAPLWAAPSAARAETLTVTFAHVNDIYQHEPVDGRGGLAELDTLLTAARAQARGPFFVTFGGDLISPSLTSSVTQGAHMITLLNALGVDVAVLGNHEFDFGSAVARQRIAESRFPWLGANVLAADGRPFSGAGTVLLERDGMKVGFVGVLTRRTGELAVGVTDVTFGAEEAALRAGAEALRAQGAELVVALTHQDLADDMRMARTVKGIDLILGGHDHDPYALQETGAPVMKAGSDAQWLGVVELRFTRPDAGAPGRSRVAAVGWRLVPNVDVAPSPRLAPLVAGVAAQLEGILSQPLATLAAPLDSRTAVVRRQESALGDVVADALRAHFGADAALINGGGLRGNRVYPVGHVLTRRDLLAEMPFNNAVTLLEVNGAVLLAALEHGLSGIEKGAGRFPQVSGMKVTYDPAATRVSRVKAVEIGGKALDVTRTYRLATSDYLAGGGDGYAMLETAKVLVDASGGPLLVNVAAEALLRAGTLAVAQDGRLAAVERP</sequence>
<accession>A0A5M6IR07</accession>
<dbReference type="PANTHER" id="PTHR11575:SF48">
    <property type="entry name" value="5'-NUCLEOTIDASE"/>
    <property type="match status" value="1"/>
</dbReference>
<feature type="domain" description="5'-Nucleotidase C-terminal" evidence="4">
    <location>
        <begin position="327"/>
        <end position="470"/>
    </location>
</feature>
<dbReference type="InterPro" id="IPR008334">
    <property type="entry name" value="5'-Nucleotdase_C"/>
</dbReference>
<dbReference type="EMBL" id="VWPK01000030">
    <property type="protein sequence ID" value="KAA5610611.1"/>
    <property type="molecule type" value="Genomic_DNA"/>
</dbReference>
<feature type="signal peptide" evidence="2">
    <location>
        <begin position="1"/>
        <end position="23"/>
    </location>
</feature>
<feature type="domain" description="Calcineurin-like phosphoesterase" evidence="3">
    <location>
        <begin position="36"/>
        <end position="237"/>
    </location>
</feature>
<dbReference type="Pfam" id="PF02872">
    <property type="entry name" value="5_nucleotid_C"/>
    <property type="match status" value="1"/>
</dbReference>
<keyword evidence="6" id="KW-1185">Reference proteome</keyword>
<evidence type="ECO:0000259" key="3">
    <source>
        <dbReference type="Pfam" id="PF00149"/>
    </source>
</evidence>
<protein>
    <submittedName>
        <fullName evidence="5">Bifunctional metallophosphatase/5'-nucleotidase</fullName>
    </submittedName>
</protein>
<keyword evidence="1 2" id="KW-0732">Signal</keyword>